<dbReference type="Proteomes" id="UP000199451">
    <property type="component" value="Unassembled WGS sequence"/>
</dbReference>
<evidence type="ECO:0000256" key="5">
    <source>
        <dbReference type="SAM" id="Phobius"/>
    </source>
</evidence>
<keyword evidence="5" id="KW-0812">Transmembrane</keyword>
<dbReference type="GO" id="GO:0003677">
    <property type="term" value="F:DNA binding"/>
    <property type="evidence" value="ECO:0007669"/>
    <property type="project" value="UniProtKB-KW"/>
</dbReference>
<evidence type="ECO:0000313" key="8">
    <source>
        <dbReference type="Proteomes" id="UP000199451"/>
    </source>
</evidence>
<dbReference type="SUPFAM" id="SSF46785">
    <property type="entry name" value="Winged helix' DNA-binding domain"/>
    <property type="match status" value="1"/>
</dbReference>
<evidence type="ECO:0000256" key="4">
    <source>
        <dbReference type="SAM" id="MobiDB-lite"/>
    </source>
</evidence>
<evidence type="ECO:0000256" key="3">
    <source>
        <dbReference type="ARBA" id="ARBA00023163"/>
    </source>
</evidence>
<dbReference type="InterPro" id="IPR036390">
    <property type="entry name" value="WH_DNA-bd_sf"/>
</dbReference>
<dbReference type="InterPro" id="IPR011991">
    <property type="entry name" value="ArsR-like_HTH"/>
</dbReference>
<dbReference type="STRING" id="660521.SAMN04487949_2494"/>
<feature type="region of interest" description="Disordered" evidence="4">
    <location>
        <begin position="1"/>
        <end position="20"/>
    </location>
</feature>
<evidence type="ECO:0000256" key="2">
    <source>
        <dbReference type="ARBA" id="ARBA00023125"/>
    </source>
</evidence>
<dbReference type="EMBL" id="FNHL01000003">
    <property type="protein sequence ID" value="SDM75250.1"/>
    <property type="molecule type" value="Genomic_DNA"/>
</dbReference>
<dbReference type="RefSeq" id="WP_089697804.1">
    <property type="nucleotide sequence ID" value="NZ_FNHL01000003.1"/>
</dbReference>
<dbReference type="InterPro" id="IPR036388">
    <property type="entry name" value="WH-like_DNA-bd_sf"/>
</dbReference>
<accession>A0A1G9VSW6</accession>
<reference evidence="8" key="1">
    <citation type="submission" date="2016-10" db="EMBL/GenBank/DDBJ databases">
        <authorList>
            <person name="Varghese N."/>
            <person name="Submissions S."/>
        </authorList>
    </citation>
    <scope>NUCLEOTIDE SEQUENCE [LARGE SCALE GENOMIC DNA]</scope>
    <source>
        <strain evidence="8">CGMCC 1.10119</strain>
    </source>
</reference>
<feature type="compositionally biased region" description="Acidic residues" evidence="4">
    <location>
        <begin position="10"/>
        <end position="19"/>
    </location>
</feature>
<evidence type="ECO:0000259" key="6">
    <source>
        <dbReference type="SMART" id="SM00418"/>
    </source>
</evidence>
<dbReference type="InterPro" id="IPR056525">
    <property type="entry name" value="HVO_1552_C"/>
</dbReference>
<keyword evidence="3" id="KW-0804">Transcription</keyword>
<protein>
    <submittedName>
        <fullName evidence="7">Helix-turn-helix domain-containing protein</fullName>
    </submittedName>
</protein>
<dbReference type="PANTHER" id="PTHR43132:SF2">
    <property type="entry name" value="ARSENICAL RESISTANCE OPERON REPRESSOR ARSR-RELATED"/>
    <property type="match status" value="1"/>
</dbReference>
<dbReference type="Gene3D" id="1.10.10.10">
    <property type="entry name" value="Winged helix-like DNA-binding domain superfamily/Winged helix DNA-binding domain"/>
    <property type="match status" value="1"/>
</dbReference>
<dbReference type="Pfam" id="PF12840">
    <property type="entry name" value="HTH_20"/>
    <property type="match status" value="1"/>
</dbReference>
<keyword evidence="1" id="KW-0805">Transcription regulation</keyword>
<keyword evidence="5" id="KW-0472">Membrane</keyword>
<dbReference type="GO" id="GO:0003700">
    <property type="term" value="F:DNA-binding transcription factor activity"/>
    <property type="evidence" value="ECO:0007669"/>
    <property type="project" value="InterPro"/>
</dbReference>
<sequence>MSGLLPSEPPEGEDHDDEGDLRVLWLDDEESDELISSLSSETARSILTALYDAPETASELSERVDTSIQNVRHHLTRLQDAGLVEVKDIRYSVKGREMNVYGPVDDSLVVCVGSADDRSSFLDSLKRLVGTVAVLGVLSLLVQFAFGAGVVDLGGPAGGPRVGDSLGGAAGPVLGLLPPGVAFLAGGLLVLALVAGWEYRRR</sequence>
<keyword evidence="2" id="KW-0238">DNA-binding</keyword>
<dbReference type="PANTHER" id="PTHR43132">
    <property type="entry name" value="ARSENICAL RESISTANCE OPERON REPRESSOR ARSR-RELATED"/>
    <property type="match status" value="1"/>
</dbReference>
<dbReference type="AlphaFoldDB" id="A0A1G9VSW6"/>
<dbReference type="InterPro" id="IPR001845">
    <property type="entry name" value="HTH_ArsR_DNA-bd_dom"/>
</dbReference>
<dbReference type="CDD" id="cd00090">
    <property type="entry name" value="HTH_ARSR"/>
    <property type="match status" value="1"/>
</dbReference>
<dbReference type="Pfam" id="PF24267">
    <property type="entry name" value="HVO_1552_C"/>
    <property type="match status" value="1"/>
</dbReference>
<keyword evidence="8" id="KW-1185">Reference proteome</keyword>
<keyword evidence="5" id="KW-1133">Transmembrane helix</keyword>
<organism evidence="7 8">
    <name type="scientific">Halogranum gelatinilyticum</name>
    <dbReference type="NCBI Taxonomy" id="660521"/>
    <lineage>
        <taxon>Archaea</taxon>
        <taxon>Methanobacteriati</taxon>
        <taxon>Methanobacteriota</taxon>
        <taxon>Stenosarchaea group</taxon>
        <taxon>Halobacteria</taxon>
        <taxon>Halobacteriales</taxon>
        <taxon>Haloferacaceae</taxon>
    </lineage>
</organism>
<dbReference type="SMART" id="SM00418">
    <property type="entry name" value="HTH_ARSR"/>
    <property type="match status" value="1"/>
</dbReference>
<feature type="domain" description="HTH arsR-type" evidence="6">
    <location>
        <begin position="33"/>
        <end position="106"/>
    </location>
</feature>
<gene>
    <name evidence="7" type="ORF">SAMN04487949_2494</name>
</gene>
<evidence type="ECO:0000313" key="7">
    <source>
        <dbReference type="EMBL" id="SDM75250.1"/>
    </source>
</evidence>
<name>A0A1G9VSW6_9EURY</name>
<feature type="transmembrane region" description="Helical" evidence="5">
    <location>
        <begin position="128"/>
        <end position="151"/>
    </location>
</feature>
<proteinExistence type="predicted"/>
<dbReference type="OrthoDB" id="11368at2157"/>
<evidence type="ECO:0000256" key="1">
    <source>
        <dbReference type="ARBA" id="ARBA00023015"/>
    </source>
</evidence>
<dbReference type="InterPro" id="IPR051011">
    <property type="entry name" value="Metal_resp_trans_reg"/>
</dbReference>
<feature type="transmembrane region" description="Helical" evidence="5">
    <location>
        <begin position="171"/>
        <end position="197"/>
    </location>
</feature>